<evidence type="ECO:0000256" key="1">
    <source>
        <dbReference type="SAM" id="Coils"/>
    </source>
</evidence>
<dbReference type="PANTHER" id="PTHR30461:SF23">
    <property type="entry name" value="DNA RECOMBINASE-RELATED"/>
    <property type="match status" value="1"/>
</dbReference>
<dbReference type="GO" id="GO:0003677">
    <property type="term" value="F:DNA binding"/>
    <property type="evidence" value="ECO:0007669"/>
    <property type="project" value="InterPro"/>
</dbReference>
<dbReference type="Gene3D" id="3.90.1750.20">
    <property type="entry name" value="Putative Large Serine Recombinase, Chain B, Domain 2"/>
    <property type="match status" value="1"/>
</dbReference>
<proteinExistence type="predicted"/>
<dbReference type="AlphaFoldDB" id="A0A5J4J459"/>
<dbReference type="PROSITE" id="PS51736">
    <property type="entry name" value="RECOMBINASES_3"/>
    <property type="match status" value="1"/>
</dbReference>
<evidence type="ECO:0000313" key="5">
    <source>
        <dbReference type="Proteomes" id="UP000391919"/>
    </source>
</evidence>
<dbReference type="Pfam" id="PF13408">
    <property type="entry name" value="Zn_ribbon_recom"/>
    <property type="match status" value="1"/>
</dbReference>
<dbReference type="InterPro" id="IPR036162">
    <property type="entry name" value="Resolvase-like_N_sf"/>
</dbReference>
<dbReference type="Pfam" id="PF14287">
    <property type="entry name" value="DUF4368"/>
    <property type="match status" value="1"/>
</dbReference>
<keyword evidence="5" id="KW-1185">Reference proteome</keyword>
<organism evidence="4 5">
    <name type="scientific">Weizmannia acidilactici</name>
    <dbReference type="NCBI Taxonomy" id="2607726"/>
    <lineage>
        <taxon>Bacteria</taxon>
        <taxon>Bacillati</taxon>
        <taxon>Bacillota</taxon>
        <taxon>Bacilli</taxon>
        <taxon>Bacillales</taxon>
        <taxon>Bacillaceae</taxon>
        <taxon>Heyndrickxia</taxon>
    </lineage>
</organism>
<dbReference type="SUPFAM" id="SSF53041">
    <property type="entry name" value="Resolvase-like"/>
    <property type="match status" value="1"/>
</dbReference>
<dbReference type="Proteomes" id="UP000391919">
    <property type="component" value="Unassembled WGS sequence"/>
</dbReference>
<dbReference type="InterPro" id="IPR011109">
    <property type="entry name" value="DNA_bind_recombinase_dom"/>
</dbReference>
<evidence type="ECO:0000259" key="2">
    <source>
        <dbReference type="PROSITE" id="PS51736"/>
    </source>
</evidence>
<dbReference type="CDD" id="cd03770">
    <property type="entry name" value="SR_TndX_transposase"/>
    <property type="match status" value="1"/>
</dbReference>
<dbReference type="EMBL" id="BKZQ01000010">
    <property type="protein sequence ID" value="GER69776.1"/>
    <property type="molecule type" value="Genomic_DNA"/>
</dbReference>
<dbReference type="PROSITE" id="PS51737">
    <property type="entry name" value="RECOMBINASE_DNA_BIND"/>
    <property type="match status" value="1"/>
</dbReference>
<comment type="caution">
    <text evidence="4">The sequence shown here is derived from an EMBL/GenBank/DDBJ whole genome shotgun (WGS) entry which is preliminary data.</text>
</comment>
<protein>
    <submittedName>
        <fullName evidence="4">Recombinase</fullName>
    </submittedName>
</protein>
<dbReference type="Pfam" id="PF00239">
    <property type="entry name" value="Resolvase"/>
    <property type="match status" value="1"/>
</dbReference>
<name>A0A5J4J459_9BACI</name>
<dbReference type="InterPro" id="IPR038109">
    <property type="entry name" value="DNA_bind_recomb_sf"/>
</dbReference>
<dbReference type="RefSeq" id="WP_151705888.1">
    <property type="nucleotide sequence ID" value="NZ_BKZQ01000010.1"/>
</dbReference>
<dbReference type="InterPro" id="IPR025378">
    <property type="entry name" value="DUF4368"/>
</dbReference>
<reference evidence="4 5" key="1">
    <citation type="submission" date="2019-09" db="EMBL/GenBank/DDBJ databases">
        <title>Draft genome sequence of Bacillus sp. JC-7.</title>
        <authorList>
            <person name="Tanaka N."/>
            <person name="Shiwa Y."/>
            <person name="Fujita N."/>
            <person name="Tanasupawat S."/>
        </authorList>
    </citation>
    <scope>NUCLEOTIDE SEQUENCE [LARGE SCALE GENOMIC DNA]</scope>
    <source>
        <strain evidence="4 5">JC-7</strain>
    </source>
</reference>
<evidence type="ECO:0000313" key="4">
    <source>
        <dbReference type="EMBL" id="GER69776.1"/>
    </source>
</evidence>
<dbReference type="InterPro" id="IPR025827">
    <property type="entry name" value="Zn_ribbon_recom_dom"/>
</dbReference>
<keyword evidence="1" id="KW-0175">Coiled coil</keyword>
<dbReference type="PANTHER" id="PTHR30461">
    <property type="entry name" value="DNA-INVERTASE FROM LAMBDOID PROPHAGE"/>
    <property type="match status" value="1"/>
</dbReference>
<sequence length="556" mass="64728">MNNRQSYTAVKNNDKITALYCRLSRDDELQGDSNSIKNQKTILQKYADDNGFTNTEFFVDDGYSGTNFDRPDWQRLISLVEEGRIGTIIVKDMSRLGRDYLKVGYYTEVLFPGSDIRFIAINNNVDSANQQDSDFTPFLNIINEWYAKDTSKKIRAVFKSKGQSGKPLCTNPPYGYIKDPEDKTRWIVDEEAAKVVREAFRLCMQGYGPSQIAKEFTRRRIMNPTAHARKNGINIPDNRGHDDDYVWRGSTIVHMLSRQEYLGHTVNFKTYRKSYKQKKQMKNDPSEWMIFKNTHEAIIEESVFEVVQRIRDGRRRLTPMGEMPLLSGMMFCADCGNKLYQVRGRGWEHEKEYFVCATYRKIKGGCSSHQIRNAVVEELLLDGIRRVTAFARECEEDFVEMVTKKTRSELDKSMRDSRRESEQAQARIAKLDEIIQRLYEDNIEGKISDERFAKMTANYEAEQQALEKRVTELKSIMTEDKESALNVDHFLSLVRKYTDIKELTAEIIREFVEKIYVYKAERIDGRRVQRIKIVWNCIGEFDPPVSTSTTKNEKSA</sequence>
<feature type="coiled-coil region" evidence="1">
    <location>
        <begin position="407"/>
        <end position="476"/>
    </location>
</feature>
<dbReference type="GO" id="GO:0000150">
    <property type="term" value="F:DNA strand exchange activity"/>
    <property type="evidence" value="ECO:0007669"/>
    <property type="project" value="InterPro"/>
</dbReference>
<feature type="domain" description="Resolvase/invertase-type recombinase catalytic" evidence="2">
    <location>
        <begin position="16"/>
        <end position="165"/>
    </location>
</feature>
<dbReference type="Pfam" id="PF07508">
    <property type="entry name" value="Recombinase"/>
    <property type="match status" value="1"/>
</dbReference>
<dbReference type="SMART" id="SM00857">
    <property type="entry name" value="Resolvase"/>
    <property type="match status" value="1"/>
</dbReference>
<dbReference type="InterPro" id="IPR006119">
    <property type="entry name" value="Resolv_N"/>
</dbReference>
<dbReference type="Gene3D" id="3.40.50.1390">
    <property type="entry name" value="Resolvase, N-terminal catalytic domain"/>
    <property type="match status" value="1"/>
</dbReference>
<gene>
    <name evidence="4" type="ORF">BpJC7_10790</name>
</gene>
<accession>A0A5J4J459</accession>
<feature type="domain" description="Recombinase" evidence="3">
    <location>
        <begin position="173"/>
        <end position="317"/>
    </location>
</feature>
<dbReference type="InterPro" id="IPR050639">
    <property type="entry name" value="SSR_resolvase"/>
</dbReference>
<evidence type="ECO:0000259" key="3">
    <source>
        <dbReference type="PROSITE" id="PS51737"/>
    </source>
</evidence>